<accession>A0ABS8SR17</accession>
<sequence>MGKEKGHGTGRRGTAPRRMFVPNQRLYLGIDLSPCAEKQNKELGTDYRAKIFVSYELFSNNNHWQMLQDDASCKGGYKYVTERVNVQAHSIFLEILFREEAAAEYVIFCCSLPIVVLGHFPKHLNGPG</sequence>
<comment type="caution">
    <text evidence="1">The sequence shown here is derived from an EMBL/GenBank/DDBJ whole genome shotgun (WGS) entry which is preliminary data.</text>
</comment>
<evidence type="ECO:0000313" key="2">
    <source>
        <dbReference type="Proteomes" id="UP000823775"/>
    </source>
</evidence>
<proteinExistence type="predicted"/>
<dbReference type="Proteomes" id="UP000823775">
    <property type="component" value="Unassembled WGS sequence"/>
</dbReference>
<organism evidence="1 2">
    <name type="scientific">Datura stramonium</name>
    <name type="common">Jimsonweed</name>
    <name type="synonym">Common thornapple</name>
    <dbReference type="NCBI Taxonomy" id="4076"/>
    <lineage>
        <taxon>Eukaryota</taxon>
        <taxon>Viridiplantae</taxon>
        <taxon>Streptophyta</taxon>
        <taxon>Embryophyta</taxon>
        <taxon>Tracheophyta</taxon>
        <taxon>Spermatophyta</taxon>
        <taxon>Magnoliopsida</taxon>
        <taxon>eudicotyledons</taxon>
        <taxon>Gunneridae</taxon>
        <taxon>Pentapetalae</taxon>
        <taxon>asterids</taxon>
        <taxon>lamiids</taxon>
        <taxon>Solanales</taxon>
        <taxon>Solanaceae</taxon>
        <taxon>Solanoideae</taxon>
        <taxon>Datureae</taxon>
        <taxon>Datura</taxon>
    </lineage>
</organism>
<protein>
    <submittedName>
        <fullName evidence="1">Uncharacterized protein</fullName>
    </submittedName>
</protein>
<dbReference type="EMBL" id="JACEIK010000724">
    <property type="protein sequence ID" value="MCD7461441.1"/>
    <property type="molecule type" value="Genomic_DNA"/>
</dbReference>
<gene>
    <name evidence="1" type="ORF">HAX54_046130</name>
</gene>
<name>A0ABS8SR17_DATST</name>
<keyword evidence="2" id="KW-1185">Reference proteome</keyword>
<reference evidence="1 2" key="1">
    <citation type="journal article" date="2021" name="BMC Genomics">
        <title>Datura genome reveals duplications of psychoactive alkaloid biosynthetic genes and high mutation rate following tissue culture.</title>
        <authorList>
            <person name="Rajewski A."/>
            <person name="Carter-House D."/>
            <person name="Stajich J."/>
            <person name="Litt A."/>
        </authorList>
    </citation>
    <scope>NUCLEOTIDE SEQUENCE [LARGE SCALE GENOMIC DNA]</scope>
    <source>
        <strain evidence="1">AR-01</strain>
    </source>
</reference>
<evidence type="ECO:0000313" key="1">
    <source>
        <dbReference type="EMBL" id="MCD7461441.1"/>
    </source>
</evidence>